<comment type="caution">
    <text evidence="2">The sequence shown here is derived from an EMBL/GenBank/DDBJ whole genome shotgun (WGS) entry which is preliminary data.</text>
</comment>
<keyword evidence="3" id="KW-1185">Reference proteome</keyword>
<name>A0A1C7MDA1_GRIFR</name>
<protein>
    <submittedName>
        <fullName evidence="2">Uncharacterized protein</fullName>
    </submittedName>
</protein>
<feature type="compositionally biased region" description="Basic and acidic residues" evidence="1">
    <location>
        <begin position="8"/>
        <end position="30"/>
    </location>
</feature>
<gene>
    <name evidence="2" type="ORF">A0H81_05091</name>
</gene>
<reference evidence="2 3" key="1">
    <citation type="submission" date="2016-03" db="EMBL/GenBank/DDBJ databases">
        <title>Whole genome sequencing of Grifola frondosa 9006-11.</title>
        <authorList>
            <person name="Min B."/>
            <person name="Park H."/>
            <person name="Kim J.-G."/>
            <person name="Cho H."/>
            <person name="Oh Y.-L."/>
            <person name="Kong W.-S."/>
            <person name="Choi I.-G."/>
        </authorList>
    </citation>
    <scope>NUCLEOTIDE SEQUENCE [LARGE SCALE GENOMIC DNA]</scope>
    <source>
        <strain evidence="2 3">9006-11</strain>
    </source>
</reference>
<accession>A0A1C7MDA1</accession>
<evidence type="ECO:0000313" key="3">
    <source>
        <dbReference type="Proteomes" id="UP000092993"/>
    </source>
</evidence>
<evidence type="ECO:0000256" key="1">
    <source>
        <dbReference type="SAM" id="MobiDB-lite"/>
    </source>
</evidence>
<feature type="region of interest" description="Disordered" evidence="1">
    <location>
        <begin position="1"/>
        <end position="34"/>
    </location>
</feature>
<evidence type="ECO:0000313" key="2">
    <source>
        <dbReference type="EMBL" id="OBZ74587.1"/>
    </source>
</evidence>
<organism evidence="2 3">
    <name type="scientific">Grifola frondosa</name>
    <name type="common">Maitake</name>
    <name type="synonym">Polyporus frondosus</name>
    <dbReference type="NCBI Taxonomy" id="5627"/>
    <lineage>
        <taxon>Eukaryota</taxon>
        <taxon>Fungi</taxon>
        <taxon>Dikarya</taxon>
        <taxon>Basidiomycota</taxon>
        <taxon>Agaricomycotina</taxon>
        <taxon>Agaricomycetes</taxon>
        <taxon>Polyporales</taxon>
        <taxon>Grifolaceae</taxon>
        <taxon>Grifola</taxon>
    </lineage>
</organism>
<dbReference type="AlphaFoldDB" id="A0A1C7MDA1"/>
<proteinExistence type="predicted"/>
<dbReference type="Proteomes" id="UP000092993">
    <property type="component" value="Unassembled WGS sequence"/>
</dbReference>
<dbReference type="EMBL" id="LUGG01000005">
    <property type="protein sequence ID" value="OBZ74587.1"/>
    <property type="molecule type" value="Genomic_DNA"/>
</dbReference>
<sequence length="68" mass="7787">MAPVLSPKLDDQAYPDGRRTGTKGSHREIRPTSGRVPITYRVSSGQLRVSRRIQFRSPIRRTFETCSR</sequence>